<comment type="caution">
    <text evidence="6">The sequence shown here is derived from an EMBL/GenBank/DDBJ whole genome shotgun (WGS) entry which is preliminary data.</text>
</comment>
<sequence length="428" mass="47865">MRAVAEIQSLNWRMILVVTLCCMGLYFLSTGDGFGTGPSTSQPPSAQLESPFLVTPVQRPPEVAVSKAGTGTVKESVVPVKDTGKIVNVESKFKTQNEDVAPVERPYPVLGDEYDAPFDAFPGRQRPVGDEDEGEDDEEENPIKEVPGKPETPANPAPDFNSGSNEEQKQPPTAPSIKPPSEQLKAAKLHPPNLVPEPGSQAATELQFQEDYNYIAICAALKDVPLDLPEWLIHHYNHLQIRNFYIMDGGSDPPLSTIPTVDLGIPPASVHFQFQDQSTRGENEQLLIYQRCLQNWGKRHKWMIFLDGDEFLELTAGNETLLEFLKEKEQEPGVAQGRLEPSSPHTWNLKEGFVTVREHGDQLQGFFMPVITRDRIALHHYAGKSREEYEEKMGRGNAMNDPKKENFWQSIEVELPHVGCPEMAKYDP</sequence>
<dbReference type="GO" id="GO:0005737">
    <property type="term" value="C:cytoplasm"/>
    <property type="evidence" value="ECO:0007669"/>
    <property type="project" value="TreeGrafter"/>
</dbReference>
<evidence type="ECO:0000256" key="4">
    <source>
        <dbReference type="SAM" id="MobiDB-lite"/>
    </source>
</evidence>
<accession>A0A9N9LN29</accession>
<dbReference type="Proteomes" id="UP000701801">
    <property type="component" value="Unassembled WGS sequence"/>
</dbReference>
<organism evidence="6 7">
    <name type="scientific">Hymenoscyphus albidus</name>
    <dbReference type="NCBI Taxonomy" id="595503"/>
    <lineage>
        <taxon>Eukaryota</taxon>
        <taxon>Fungi</taxon>
        <taxon>Dikarya</taxon>
        <taxon>Ascomycota</taxon>
        <taxon>Pezizomycotina</taxon>
        <taxon>Leotiomycetes</taxon>
        <taxon>Helotiales</taxon>
        <taxon>Helotiaceae</taxon>
        <taxon>Hymenoscyphus</taxon>
    </lineage>
</organism>
<dbReference type="Pfam" id="PF13704">
    <property type="entry name" value="Glyco_tranf_2_4"/>
    <property type="match status" value="1"/>
</dbReference>
<dbReference type="OrthoDB" id="2526284at2759"/>
<comment type="subcellular location">
    <subcellularLocation>
        <location evidence="1">Membrane</location>
        <topology evidence="1">Single-pass membrane protein</topology>
    </subcellularLocation>
</comment>
<keyword evidence="2 5" id="KW-0812">Transmembrane</keyword>
<dbReference type="GO" id="GO:0016757">
    <property type="term" value="F:glycosyltransferase activity"/>
    <property type="evidence" value="ECO:0007669"/>
    <property type="project" value="TreeGrafter"/>
</dbReference>
<feature type="compositionally biased region" description="Acidic residues" evidence="4">
    <location>
        <begin position="130"/>
        <end position="140"/>
    </location>
</feature>
<protein>
    <recommendedName>
        <fullName evidence="8">Glycosyltransferase family 92 protein</fullName>
    </recommendedName>
</protein>
<dbReference type="PANTHER" id="PTHR21461">
    <property type="entry name" value="GLYCOSYLTRANSFERASE FAMILY 92 PROTEIN"/>
    <property type="match status" value="1"/>
</dbReference>
<name>A0A9N9LN29_9HELO</name>
<dbReference type="AlphaFoldDB" id="A0A9N9LN29"/>
<evidence type="ECO:0000313" key="7">
    <source>
        <dbReference type="Proteomes" id="UP000701801"/>
    </source>
</evidence>
<gene>
    <name evidence="6" type="ORF">HYALB_00002368</name>
</gene>
<keyword evidence="7" id="KW-1185">Reference proteome</keyword>
<proteinExistence type="predicted"/>
<evidence type="ECO:0000256" key="5">
    <source>
        <dbReference type="SAM" id="Phobius"/>
    </source>
</evidence>
<reference evidence="6" key="1">
    <citation type="submission" date="2021-07" db="EMBL/GenBank/DDBJ databases">
        <authorList>
            <person name="Durling M."/>
        </authorList>
    </citation>
    <scope>NUCLEOTIDE SEQUENCE</scope>
</reference>
<evidence type="ECO:0000313" key="6">
    <source>
        <dbReference type="EMBL" id="CAG8976090.1"/>
    </source>
</evidence>
<evidence type="ECO:0000256" key="1">
    <source>
        <dbReference type="ARBA" id="ARBA00004167"/>
    </source>
</evidence>
<feature type="region of interest" description="Disordered" evidence="4">
    <location>
        <begin position="107"/>
        <end position="180"/>
    </location>
</feature>
<dbReference type="EMBL" id="CAJVRM010000162">
    <property type="protein sequence ID" value="CAG8976090.1"/>
    <property type="molecule type" value="Genomic_DNA"/>
</dbReference>
<evidence type="ECO:0008006" key="8">
    <source>
        <dbReference type="Google" id="ProtNLM"/>
    </source>
</evidence>
<evidence type="ECO:0000256" key="3">
    <source>
        <dbReference type="ARBA" id="ARBA00022989"/>
    </source>
</evidence>
<dbReference type="PANTHER" id="PTHR21461:SF69">
    <property type="entry name" value="GLYCOSYLTRANSFERASE FAMILY 92 PROTEIN"/>
    <property type="match status" value="1"/>
</dbReference>
<keyword evidence="5" id="KW-0472">Membrane</keyword>
<feature type="transmembrane region" description="Helical" evidence="5">
    <location>
        <begin position="12"/>
        <end position="29"/>
    </location>
</feature>
<keyword evidence="3 5" id="KW-1133">Transmembrane helix</keyword>
<evidence type="ECO:0000256" key="2">
    <source>
        <dbReference type="ARBA" id="ARBA00022692"/>
    </source>
</evidence>
<dbReference type="GO" id="GO:0016020">
    <property type="term" value="C:membrane"/>
    <property type="evidence" value="ECO:0007669"/>
    <property type="project" value="UniProtKB-SubCell"/>
</dbReference>